<comment type="caution">
    <text evidence="2">The sequence shown here is derived from an EMBL/GenBank/DDBJ whole genome shotgun (WGS) entry which is preliminary data.</text>
</comment>
<proteinExistence type="predicted"/>
<feature type="compositionally biased region" description="Acidic residues" evidence="1">
    <location>
        <begin position="29"/>
        <end position="38"/>
    </location>
</feature>
<sequence>MHDPSNSTAQSDPNIDLSVGSAQNRTEQGDESGELGEEDVAHQYVLGVPIALPLPCRFCAGRSFNTHAGLSKHLKKDHTPQNTWHLAFRCHGCRQIFAQLRVCNAHQKKSAQCQGAQPIQEERHQPLRLNLRNDPYRGQRD</sequence>
<evidence type="ECO:0000313" key="3">
    <source>
        <dbReference type="Proteomes" id="UP001620626"/>
    </source>
</evidence>
<evidence type="ECO:0008006" key="4">
    <source>
        <dbReference type="Google" id="ProtNLM"/>
    </source>
</evidence>
<keyword evidence="3" id="KW-1185">Reference proteome</keyword>
<gene>
    <name evidence="2" type="ORF">niasHT_018104</name>
</gene>
<dbReference type="Gene3D" id="3.30.160.60">
    <property type="entry name" value="Classic Zinc Finger"/>
    <property type="match status" value="1"/>
</dbReference>
<protein>
    <recommendedName>
        <fullName evidence="4">C2H2-type domain-containing protein</fullName>
    </recommendedName>
</protein>
<feature type="region of interest" description="Disordered" evidence="1">
    <location>
        <begin position="1"/>
        <end position="38"/>
    </location>
</feature>
<feature type="compositionally biased region" description="Polar residues" evidence="1">
    <location>
        <begin position="1"/>
        <end position="13"/>
    </location>
</feature>
<dbReference type="EMBL" id="JBICBT010000606">
    <property type="protein sequence ID" value="KAL3107781.1"/>
    <property type="molecule type" value="Genomic_DNA"/>
</dbReference>
<reference evidence="2 3" key="1">
    <citation type="submission" date="2024-10" db="EMBL/GenBank/DDBJ databases">
        <authorList>
            <person name="Kim D."/>
        </authorList>
    </citation>
    <scope>NUCLEOTIDE SEQUENCE [LARGE SCALE GENOMIC DNA]</scope>
    <source>
        <strain evidence="2">BH-2024</strain>
    </source>
</reference>
<evidence type="ECO:0000256" key="1">
    <source>
        <dbReference type="SAM" id="MobiDB-lite"/>
    </source>
</evidence>
<dbReference type="AlphaFoldDB" id="A0ABD2KXY6"/>
<organism evidence="2 3">
    <name type="scientific">Heterodera trifolii</name>
    <dbReference type="NCBI Taxonomy" id="157864"/>
    <lineage>
        <taxon>Eukaryota</taxon>
        <taxon>Metazoa</taxon>
        <taxon>Ecdysozoa</taxon>
        <taxon>Nematoda</taxon>
        <taxon>Chromadorea</taxon>
        <taxon>Rhabditida</taxon>
        <taxon>Tylenchina</taxon>
        <taxon>Tylenchomorpha</taxon>
        <taxon>Tylenchoidea</taxon>
        <taxon>Heteroderidae</taxon>
        <taxon>Heteroderinae</taxon>
        <taxon>Heterodera</taxon>
    </lineage>
</organism>
<dbReference type="Proteomes" id="UP001620626">
    <property type="component" value="Unassembled WGS sequence"/>
</dbReference>
<evidence type="ECO:0000313" key="2">
    <source>
        <dbReference type="EMBL" id="KAL3107781.1"/>
    </source>
</evidence>
<accession>A0ABD2KXY6</accession>
<name>A0ABD2KXY6_9BILA</name>